<accession>A0A6A6XGG9</accession>
<dbReference type="InterPro" id="IPR036047">
    <property type="entry name" value="F-box-like_dom_sf"/>
</dbReference>
<dbReference type="Proteomes" id="UP000799757">
    <property type="component" value="Unassembled WGS sequence"/>
</dbReference>
<reference evidence="2" key="1">
    <citation type="journal article" date="2020" name="Stud. Mycol.">
        <title>101 Dothideomycetes genomes: a test case for predicting lifestyles and emergence of pathogens.</title>
        <authorList>
            <person name="Haridas S."/>
            <person name="Albert R."/>
            <person name="Binder M."/>
            <person name="Bloem J."/>
            <person name="Labutti K."/>
            <person name="Salamov A."/>
            <person name="Andreopoulos B."/>
            <person name="Baker S."/>
            <person name="Barry K."/>
            <person name="Bills G."/>
            <person name="Bluhm B."/>
            <person name="Cannon C."/>
            <person name="Castanera R."/>
            <person name="Culley D."/>
            <person name="Daum C."/>
            <person name="Ezra D."/>
            <person name="Gonzalez J."/>
            <person name="Henrissat B."/>
            <person name="Kuo A."/>
            <person name="Liang C."/>
            <person name="Lipzen A."/>
            <person name="Lutzoni F."/>
            <person name="Magnuson J."/>
            <person name="Mondo S."/>
            <person name="Nolan M."/>
            <person name="Ohm R."/>
            <person name="Pangilinan J."/>
            <person name="Park H.-J."/>
            <person name="Ramirez L."/>
            <person name="Alfaro M."/>
            <person name="Sun H."/>
            <person name="Tritt A."/>
            <person name="Yoshinaga Y."/>
            <person name="Zwiers L.-H."/>
            <person name="Turgeon B."/>
            <person name="Goodwin S."/>
            <person name="Spatafora J."/>
            <person name="Crous P."/>
            <person name="Grigoriev I."/>
        </authorList>
    </citation>
    <scope>NUCLEOTIDE SEQUENCE</scope>
    <source>
        <strain evidence="2">CBS 109.77</strain>
    </source>
</reference>
<dbReference type="EMBL" id="MU001851">
    <property type="protein sequence ID" value="KAF2795670.1"/>
    <property type="molecule type" value="Genomic_DNA"/>
</dbReference>
<dbReference type="PROSITE" id="PS50181">
    <property type="entry name" value="FBOX"/>
    <property type="match status" value="1"/>
</dbReference>
<evidence type="ECO:0000313" key="2">
    <source>
        <dbReference type="EMBL" id="KAF2795670.1"/>
    </source>
</evidence>
<dbReference type="Pfam" id="PF12937">
    <property type="entry name" value="F-box-like"/>
    <property type="match status" value="1"/>
</dbReference>
<feature type="domain" description="F-box" evidence="1">
    <location>
        <begin position="16"/>
        <end position="61"/>
    </location>
</feature>
<keyword evidence="3" id="KW-1185">Reference proteome</keyword>
<protein>
    <recommendedName>
        <fullName evidence="1">F-box domain-containing protein</fullName>
    </recommendedName>
</protein>
<evidence type="ECO:0000313" key="3">
    <source>
        <dbReference type="Proteomes" id="UP000799757"/>
    </source>
</evidence>
<proteinExistence type="predicted"/>
<gene>
    <name evidence="2" type="ORF">K505DRAFT_359946</name>
</gene>
<sequence>MAQRLSFPCSLQRAAPPSLESLPDELLQLIVSVLPAHDLRSAALVSKWVNRHATDLLWQSVCLADTWRLHVNDDTRQIYCERGQGESDEHDDTPIIHKLFILASNPAIASKVQVLTHRCHLPTPNIFTELSRMYFHAETLSHDPRLHDLLRLAIRNMVNVHTLRIVYGHMQLTRTLLEGFLDPDRPRRIPLRRLWLESCSLLGIKLDFPSATQLSGLESIRIRRLRAESIHAAETNNMRFLEFRLSRGGQSLALQNGAGGWVWSTVEFSKENYPARWPQYSPEDLYSKAEQFDSAIWEELPEIQHFIATSPTPPQPQTLRNSPSMPLSCIIEKSSSSLTNLSLDWILWRQRGSENSPALTNTMHVLARMRFPNLRSLQIRNAVVPQTALPDGVYLFESTFLEFLEAHPKLQCLAWPLDRFYSHTRSSKDVQSRSRKLVAHLSTVLTDLRLDTYYHSSGETVTDESIDTEQEQRRVRRRRFISEFAPFMRRIEQIKLEGGIPRDEKREILRALHFCPLKKIVLIGVTFPVGNTWGQKGEHLRDLDPGQPTIVSYQLEEEDLYATYQSCTRETKPTPSTDKFTPSYGWPPGAPFLLTLSADYASTVQELKLCGYNGSPVLSLSTPITNPLLYPLRHFHNLRQLVVSFWLLTWFEGSYRDTEIIQSWIDTRSPSSTALVVVTPPASPSLQLPVAPTTMPDGTSPAARPQDFNRWAVALKTRFTPSALAYRVAQDIAPHLSPDAKARPGGVRVRASFCLGSRDGRRPANDIFDLDIRIGRENQVLEFVGPREEAEVSRWWSKLEGRRWF</sequence>
<evidence type="ECO:0000259" key="1">
    <source>
        <dbReference type="PROSITE" id="PS50181"/>
    </source>
</evidence>
<dbReference type="Gene3D" id="1.20.1280.50">
    <property type="match status" value="1"/>
</dbReference>
<dbReference type="InterPro" id="IPR001810">
    <property type="entry name" value="F-box_dom"/>
</dbReference>
<organism evidence="2 3">
    <name type="scientific">Melanomma pulvis-pyrius CBS 109.77</name>
    <dbReference type="NCBI Taxonomy" id="1314802"/>
    <lineage>
        <taxon>Eukaryota</taxon>
        <taxon>Fungi</taxon>
        <taxon>Dikarya</taxon>
        <taxon>Ascomycota</taxon>
        <taxon>Pezizomycotina</taxon>
        <taxon>Dothideomycetes</taxon>
        <taxon>Pleosporomycetidae</taxon>
        <taxon>Pleosporales</taxon>
        <taxon>Melanommataceae</taxon>
        <taxon>Melanomma</taxon>
    </lineage>
</organism>
<name>A0A6A6XGG9_9PLEO</name>
<dbReference type="SUPFAM" id="SSF81383">
    <property type="entry name" value="F-box domain"/>
    <property type="match status" value="1"/>
</dbReference>
<dbReference type="AlphaFoldDB" id="A0A6A6XGG9"/>
<dbReference type="OrthoDB" id="47801at2759"/>